<dbReference type="Gene3D" id="1.10.630.10">
    <property type="entry name" value="Cytochrome P450"/>
    <property type="match status" value="1"/>
</dbReference>
<keyword evidence="5 13" id="KW-0349">Heme</keyword>
<evidence type="ECO:0000256" key="1">
    <source>
        <dbReference type="ARBA" id="ARBA00001971"/>
    </source>
</evidence>
<dbReference type="GO" id="GO:0005789">
    <property type="term" value="C:endoplasmic reticulum membrane"/>
    <property type="evidence" value="ECO:0007669"/>
    <property type="project" value="UniProtKB-SubCell"/>
</dbReference>
<evidence type="ECO:0000256" key="13">
    <source>
        <dbReference type="PIRSR" id="PIRSR602401-1"/>
    </source>
</evidence>
<evidence type="ECO:0000256" key="3">
    <source>
        <dbReference type="ARBA" id="ARBA00004406"/>
    </source>
</evidence>
<keyword evidence="8" id="KW-0492">Microsome</keyword>
<dbReference type="GO" id="GO:0006805">
    <property type="term" value="P:xenobiotic metabolic process"/>
    <property type="evidence" value="ECO:0007669"/>
    <property type="project" value="TreeGrafter"/>
</dbReference>
<dbReference type="PANTHER" id="PTHR24300:SF403">
    <property type="entry name" value="CYTOCHROME P450 306A1"/>
    <property type="match status" value="1"/>
</dbReference>
<dbReference type="InterPro" id="IPR001128">
    <property type="entry name" value="Cyt_P450"/>
</dbReference>
<keyword evidence="12" id="KW-0472">Membrane</keyword>
<dbReference type="SUPFAM" id="SSF48264">
    <property type="entry name" value="Cytochrome P450"/>
    <property type="match status" value="1"/>
</dbReference>
<protein>
    <recommendedName>
        <fullName evidence="18">Cytochrome P450 2U1-like</fullName>
    </recommendedName>
</protein>
<feature type="compositionally biased region" description="Basic and acidic residues" evidence="15">
    <location>
        <begin position="59"/>
        <end position="79"/>
    </location>
</feature>
<keyword evidence="7" id="KW-0256">Endoplasmic reticulum</keyword>
<dbReference type="GO" id="GO:0005506">
    <property type="term" value="F:iron ion binding"/>
    <property type="evidence" value="ECO:0007669"/>
    <property type="project" value="InterPro"/>
</dbReference>
<dbReference type="PROSITE" id="PS00086">
    <property type="entry name" value="CYTOCHROME_P450"/>
    <property type="match status" value="1"/>
</dbReference>
<dbReference type="GO" id="GO:0006082">
    <property type="term" value="P:organic acid metabolic process"/>
    <property type="evidence" value="ECO:0007669"/>
    <property type="project" value="TreeGrafter"/>
</dbReference>
<dbReference type="InterPro" id="IPR050182">
    <property type="entry name" value="Cytochrome_P450_fam2"/>
</dbReference>
<keyword evidence="11 14" id="KW-0503">Monooxygenase</keyword>
<keyword evidence="9 14" id="KW-0560">Oxidoreductase</keyword>
<reference evidence="16 17" key="1">
    <citation type="submission" date="2024-02" db="EMBL/GenBank/DDBJ databases">
        <title>Chromosome-scale genome assembly of the rough periwinkle Littorina saxatilis.</title>
        <authorList>
            <person name="De Jode A."/>
            <person name="Faria R."/>
            <person name="Formenti G."/>
            <person name="Sims Y."/>
            <person name="Smith T.P."/>
            <person name="Tracey A."/>
            <person name="Wood J.M.D."/>
            <person name="Zagrodzka Z.B."/>
            <person name="Johannesson K."/>
            <person name="Butlin R.K."/>
            <person name="Leder E.H."/>
        </authorList>
    </citation>
    <scope>NUCLEOTIDE SEQUENCE [LARGE SCALE GENOMIC DNA]</scope>
    <source>
        <strain evidence="16">Snail1</strain>
        <tissue evidence="16">Muscle</tissue>
    </source>
</reference>
<evidence type="ECO:0000256" key="10">
    <source>
        <dbReference type="ARBA" id="ARBA00023004"/>
    </source>
</evidence>
<accession>A0AAN9B1G7</accession>
<evidence type="ECO:0000256" key="2">
    <source>
        <dbReference type="ARBA" id="ARBA00004174"/>
    </source>
</evidence>
<evidence type="ECO:0000256" key="15">
    <source>
        <dbReference type="SAM" id="MobiDB-lite"/>
    </source>
</evidence>
<sequence>MLAIKQNFYDIYHLENFSFVPFKEYMPFDPFNCKVILERVKMVEESLLMPCIREQQEQLKKRKEGEEMKKEEDEDEKKGVSSRNFIEGYLQEMGRRERSGKETSVNETFLVKTLLDLWGAGTETSANTVLWVIVHLLRHPHVQDRCHQEVDRVIGADRHPTLQDRSETVYVEATILEVMRLSVNGPFALPHSVTRDVTFRGYVIPKDTMILPNLESALHDPDVWTDPLSFRPERFISPEGTLIRPDEHIPFSLGRRMCMGKSLAQTELYLYVTSLLQRFRFLPPEGGQPPSQESILGITANPEPFKVRAIFRRETAQCSKA</sequence>
<dbReference type="InterPro" id="IPR002401">
    <property type="entry name" value="Cyt_P450_E_grp-I"/>
</dbReference>
<dbReference type="FunFam" id="1.10.630.10:FF:000238">
    <property type="entry name" value="Cytochrome P450 2A6"/>
    <property type="match status" value="1"/>
</dbReference>
<dbReference type="EMBL" id="JBAMIC010000013">
    <property type="protein sequence ID" value="KAK7097047.1"/>
    <property type="molecule type" value="Genomic_DNA"/>
</dbReference>
<comment type="cofactor">
    <cofactor evidence="1 13">
        <name>heme</name>
        <dbReference type="ChEBI" id="CHEBI:30413"/>
    </cofactor>
</comment>
<feature type="binding site" description="axial binding residue" evidence="13">
    <location>
        <position position="258"/>
    </location>
    <ligand>
        <name>heme</name>
        <dbReference type="ChEBI" id="CHEBI:30413"/>
    </ligand>
    <ligandPart>
        <name>Fe</name>
        <dbReference type="ChEBI" id="CHEBI:18248"/>
    </ligandPart>
</feature>
<dbReference type="GO" id="GO:0020037">
    <property type="term" value="F:heme binding"/>
    <property type="evidence" value="ECO:0007669"/>
    <property type="project" value="InterPro"/>
</dbReference>
<evidence type="ECO:0000256" key="6">
    <source>
        <dbReference type="ARBA" id="ARBA00022723"/>
    </source>
</evidence>
<name>A0AAN9B1G7_9CAEN</name>
<keyword evidence="6 13" id="KW-0479">Metal-binding</keyword>
<evidence type="ECO:0000256" key="9">
    <source>
        <dbReference type="ARBA" id="ARBA00023002"/>
    </source>
</evidence>
<evidence type="ECO:0000256" key="5">
    <source>
        <dbReference type="ARBA" id="ARBA00022617"/>
    </source>
</evidence>
<evidence type="ECO:0000313" key="16">
    <source>
        <dbReference type="EMBL" id="KAK7097047.1"/>
    </source>
</evidence>
<comment type="similarity">
    <text evidence="4 14">Belongs to the cytochrome P450 family.</text>
</comment>
<evidence type="ECO:0000256" key="7">
    <source>
        <dbReference type="ARBA" id="ARBA00022824"/>
    </source>
</evidence>
<keyword evidence="17" id="KW-1185">Reference proteome</keyword>
<keyword evidence="10 13" id="KW-0408">Iron</keyword>
<feature type="region of interest" description="Disordered" evidence="15">
    <location>
        <begin position="59"/>
        <end position="80"/>
    </location>
</feature>
<evidence type="ECO:0000313" key="17">
    <source>
        <dbReference type="Proteomes" id="UP001374579"/>
    </source>
</evidence>
<proteinExistence type="inferred from homology"/>
<dbReference type="PRINTS" id="PR00385">
    <property type="entry name" value="P450"/>
</dbReference>
<dbReference type="Proteomes" id="UP001374579">
    <property type="component" value="Unassembled WGS sequence"/>
</dbReference>
<dbReference type="InterPro" id="IPR017972">
    <property type="entry name" value="Cyt_P450_CS"/>
</dbReference>
<dbReference type="GO" id="GO:0016712">
    <property type="term" value="F:oxidoreductase activity, acting on paired donors, with incorporation or reduction of molecular oxygen, reduced flavin or flavoprotein as one donor, and incorporation of one atom of oxygen"/>
    <property type="evidence" value="ECO:0007669"/>
    <property type="project" value="TreeGrafter"/>
</dbReference>
<organism evidence="16 17">
    <name type="scientific">Littorina saxatilis</name>
    <dbReference type="NCBI Taxonomy" id="31220"/>
    <lineage>
        <taxon>Eukaryota</taxon>
        <taxon>Metazoa</taxon>
        <taxon>Spiralia</taxon>
        <taxon>Lophotrochozoa</taxon>
        <taxon>Mollusca</taxon>
        <taxon>Gastropoda</taxon>
        <taxon>Caenogastropoda</taxon>
        <taxon>Littorinimorpha</taxon>
        <taxon>Littorinoidea</taxon>
        <taxon>Littorinidae</taxon>
        <taxon>Littorina</taxon>
    </lineage>
</organism>
<evidence type="ECO:0000256" key="14">
    <source>
        <dbReference type="RuleBase" id="RU000461"/>
    </source>
</evidence>
<dbReference type="PANTHER" id="PTHR24300">
    <property type="entry name" value="CYTOCHROME P450 508A4-RELATED"/>
    <property type="match status" value="1"/>
</dbReference>
<dbReference type="Pfam" id="PF00067">
    <property type="entry name" value="p450"/>
    <property type="match status" value="1"/>
</dbReference>
<comment type="subcellular location">
    <subcellularLocation>
        <location evidence="3">Endoplasmic reticulum membrane</location>
        <topology evidence="3">Peripheral membrane protein</topology>
    </subcellularLocation>
    <subcellularLocation>
        <location evidence="2">Microsome membrane</location>
        <topology evidence="2">Peripheral membrane protein</topology>
    </subcellularLocation>
</comment>
<evidence type="ECO:0000256" key="12">
    <source>
        <dbReference type="ARBA" id="ARBA00023136"/>
    </source>
</evidence>
<dbReference type="AlphaFoldDB" id="A0AAN9B1G7"/>
<evidence type="ECO:0000256" key="4">
    <source>
        <dbReference type="ARBA" id="ARBA00010617"/>
    </source>
</evidence>
<evidence type="ECO:0000256" key="11">
    <source>
        <dbReference type="ARBA" id="ARBA00023033"/>
    </source>
</evidence>
<dbReference type="GO" id="GO:0008395">
    <property type="term" value="F:steroid hydroxylase activity"/>
    <property type="evidence" value="ECO:0007669"/>
    <property type="project" value="TreeGrafter"/>
</dbReference>
<evidence type="ECO:0008006" key="18">
    <source>
        <dbReference type="Google" id="ProtNLM"/>
    </source>
</evidence>
<evidence type="ECO:0000256" key="8">
    <source>
        <dbReference type="ARBA" id="ARBA00022848"/>
    </source>
</evidence>
<dbReference type="InterPro" id="IPR036396">
    <property type="entry name" value="Cyt_P450_sf"/>
</dbReference>
<gene>
    <name evidence="16" type="ORF">V1264_004083</name>
</gene>
<dbReference type="PRINTS" id="PR00463">
    <property type="entry name" value="EP450I"/>
</dbReference>
<comment type="caution">
    <text evidence="16">The sequence shown here is derived from an EMBL/GenBank/DDBJ whole genome shotgun (WGS) entry which is preliminary data.</text>
</comment>